<dbReference type="PANTHER" id="PTHR13153">
    <property type="entry name" value="CGTHBA PROTEIN -14 GENE PROTEIN"/>
    <property type="match status" value="1"/>
</dbReference>
<dbReference type="GO" id="GO:0038202">
    <property type="term" value="P:TORC1 signaling"/>
    <property type="evidence" value="ECO:0007669"/>
    <property type="project" value="TreeGrafter"/>
</dbReference>
<gene>
    <name evidence="1" type="ORF">PXEA_LOCUS510</name>
</gene>
<dbReference type="GO" id="GO:1904262">
    <property type="term" value="P:negative regulation of TORC1 signaling"/>
    <property type="evidence" value="ECO:0007669"/>
    <property type="project" value="TreeGrafter"/>
</dbReference>
<keyword evidence="2" id="KW-1185">Reference proteome</keyword>
<dbReference type="GO" id="GO:1990130">
    <property type="term" value="C:GATOR1 complex"/>
    <property type="evidence" value="ECO:0007669"/>
    <property type="project" value="TreeGrafter"/>
</dbReference>
<dbReference type="GO" id="GO:0010508">
    <property type="term" value="P:positive regulation of autophagy"/>
    <property type="evidence" value="ECO:0007669"/>
    <property type="project" value="TreeGrafter"/>
</dbReference>
<evidence type="ECO:0000313" key="1">
    <source>
        <dbReference type="EMBL" id="VEL07070.1"/>
    </source>
</evidence>
<dbReference type="EMBL" id="CAAALY010000955">
    <property type="protein sequence ID" value="VEL07070.1"/>
    <property type="molecule type" value="Genomic_DNA"/>
</dbReference>
<comment type="caution">
    <text evidence="1">The sequence shown here is derived from an EMBL/GenBank/DDBJ whole genome shotgun (WGS) entry which is preliminary data.</text>
</comment>
<name>A0A448WAG8_9PLAT</name>
<dbReference type="AlphaFoldDB" id="A0A448WAG8"/>
<dbReference type="GO" id="GO:0034198">
    <property type="term" value="P:cellular response to amino acid starvation"/>
    <property type="evidence" value="ECO:0007669"/>
    <property type="project" value="TreeGrafter"/>
</dbReference>
<proteinExistence type="predicted"/>
<reference evidence="1" key="1">
    <citation type="submission" date="2018-11" db="EMBL/GenBank/DDBJ databases">
        <authorList>
            <consortium name="Pathogen Informatics"/>
        </authorList>
    </citation>
    <scope>NUCLEOTIDE SEQUENCE</scope>
</reference>
<accession>A0A448WAG8</accession>
<organism evidence="1 2">
    <name type="scientific">Protopolystoma xenopodis</name>
    <dbReference type="NCBI Taxonomy" id="117903"/>
    <lineage>
        <taxon>Eukaryota</taxon>
        <taxon>Metazoa</taxon>
        <taxon>Spiralia</taxon>
        <taxon>Lophotrochozoa</taxon>
        <taxon>Platyhelminthes</taxon>
        <taxon>Monogenea</taxon>
        <taxon>Polyopisthocotylea</taxon>
        <taxon>Polystomatidea</taxon>
        <taxon>Polystomatidae</taxon>
        <taxon>Protopolystoma</taxon>
    </lineage>
</organism>
<sequence length="343" mass="39099">MEFIQCLTPLTNLHSLSLMLHSQEHCLRLSMWLIYRGHAIIIYPIAGNNTYILSPFFGHWFQPYMVLQFATAYPCINLAEVILASFSNGVTLKDTGPENRTSTYQLCSDTDYSDQANYRWSNLPSSTKVGIITWLLRRRLIIQDESAFDLAYFFANCLPFMPPRLKQHLLNSSGLKNFGPPKEVSLHCSLAQQVLADQIVRSKSCYSERRHPIRRGRKLKGSKPVCIMTNGDSEEDRIRLIQLVAGPHLPDSLVVNLARALPSRDHLVGFLSYPGLLEDIRLLMVFLRLLPRLPAHFEELLFTEADLSRQTLTACLQRYSAFLLTFHTPDPVTACFTGINWPD</sequence>
<protein>
    <submittedName>
        <fullName evidence="1">Uncharacterized protein</fullName>
    </submittedName>
</protein>
<dbReference type="OrthoDB" id="18648at2759"/>
<evidence type="ECO:0000313" key="2">
    <source>
        <dbReference type="Proteomes" id="UP000784294"/>
    </source>
</evidence>
<dbReference type="PANTHER" id="PTHR13153:SF5">
    <property type="entry name" value="GATOR COMPLEX PROTEIN NPRL3"/>
    <property type="match status" value="1"/>
</dbReference>
<dbReference type="Proteomes" id="UP000784294">
    <property type="component" value="Unassembled WGS sequence"/>
</dbReference>
<dbReference type="InterPro" id="IPR005365">
    <property type="entry name" value="Npr3"/>
</dbReference>